<evidence type="ECO:0000313" key="5">
    <source>
        <dbReference type="EnsemblMetazoa" id="CapteP130459"/>
    </source>
</evidence>
<protein>
    <recommendedName>
        <fullName evidence="3">SH3 domain-containing protein</fullName>
    </recommendedName>
</protein>
<dbReference type="InterPro" id="IPR040325">
    <property type="entry name" value="RIMBP1/2/3"/>
</dbReference>
<sequence length="73" mass="7952">FLAVYDYSPQKHSPNANPVHEIGFKAGDIVVTRGSVQPDGFYLAKVRGKKGLVPSTFIEEVALVQSHAKRVSV</sequence>
<evidence type="ECO:0000256" key="1">
    <source>
        <dbReference type="ARBA" id="ARBA00022443"/>
    </source>
</evidence>
<accession>R7U8H7</accession>
<reference evidence="6" key="1">
    <citation type="submission" date="2012-12" db="EMBL/GenBank/DDBJ databases">
        <authorList>
            <person name="Hellsten U."/>
            <person name="Grimwood J."/>
            <person name="Chapman J.A."/>
            <person name="Shapiro H."/>
            <person name="Aerts A."/>
            <person name="Otillar R.P."/>
            <person name="Terry A.Y."/>
            <person name="Boore J.L."/>
            <person name="Simakov O."/>
            <person name="Marletaz F."/>
            <person name="Cho S.-J."/>
            <person name="Edsinger-Gonzales E."/>
            <person name="Havlak P."/>
            <person name="Kuo D.-H."/>
            <person name="Larsson T."/>
            <person name="Lv J."/>
            <person name="Arendt D."/>
            <person name="Savage R."/>
            <person name="Osoegawa K."/>
            <person name="de Jong P."/>
            <person name="Lindberg D.R."/>
            <person name="Seaver E.C."/>
            <person name="Weisblat D.A."/>
            <person name="Putnam N.H."/>
            <person name="Grigoriev I.V."/>
            <person name="Rokhsar D.S."/>
        </authorList>
    </citation>
    <scope>NUCLEOTIDE SEQUENCE</scope>
    <source>
        <strain evidence="6">I ESC-2004</strain>
    </source>
</reference>
<organism evidence="4">
    <name type="scientific">Capitella teleta</name>
    <name type="common">Polychaete worm</name>
    <dbReference type="NCBI Taxonomy" id="283909"/>
    <lineage>
        <taxon>Eukaryota</taxon>
        <taxon>Metazoa</taxon>
        <taxon>Spiralia</taxon>
        <taxon>Lophotrochozoa</taxon>
        <taxon>Annelida</taxon>
        <taxon>Polychaeta</taxon>
        <taxon>Sedentaria</taxon>
        <taxon>Scolecida</taxon>
        <taxon>Capitellidae</taxon>
        <taxon>Capitella</taxon>
    </lineage>
</organism>
<gene>
    <name evidence="4" type="ORF">CAPTEDRAFT_130459</name>
</gene>
<dbReference type="Proteomes" id="UP000014760">
    <property type="component" value="Unassembled WGS sequence"/>
</dbReference>
<dbReference type="STRING" id="283909.R7U8H7"/>
<dbReference type="EMBL" id="AMQN01008845">
    <property type="status" value="NOT_ANNOTATED_CDS"/>
    <property type="molecule type" value="Genomic_DNA"/>
</dbReference>
<dbReference type="PANTHER" id="PTHR14234">
    <property type="entry name" value="RIM BINDING PROTEIN-RELATED"/>
    <property type="match status" value="1"/>
</dbReference>
<dbReference type="GO" id="GO:0045202">
    <property type="term" value="C:synapse"/>
    <property type="evidence" value="ECO:0007669"/>
    <property type="project" value="GOC"/>
</dbReference>
<evidence type="ECO:0000256" key="2">
    <source>
        <dbReference type="PROSITE-ProRule" id="PRU00192"/>
    </source>
</evidence>
<dbReference type="GO" id="GO:0007274">
    <property type="term" value="P:neuromuscular synaptic transmission"/>
    <property type="evidence" value="ECO:0007669"/>
    <property type="project" value="TreeGrafter"/>
</dbReference>
<dbReference type="Pfam" id="PF07653">
    <property type="entry name" value="SH3_2"/>
    <property type="match status" value="1"/>
</dbReference>
<feature type="domain" description="SH3" evidence="3">
    <location>
        <begin position="1"/>
        <end position="63"/>
    </location>
</feature>
<dbReference type="SUPFAM" id="SSF50044">
    <property type="entry name" value="SH3-domain"/>
    <property type="match status" value="1"/>
</dbReference>
<dbReference type="AlphaFoldDB" id="R7U8H7"/>
<dbReference type="PANTHER" id="PTHR14234:SF19">
    <property type="entry name" value="RIM-BINDING PROTEIN, ISOFORM F"/>
    <property type="match status" value="1"/>
</dbReference>
<evidence type="ECO:0000259" key="3">
    <source>
        <dbReference type="PROSITE" id="PS50002"/>
    </source>
</evidence>
<dbReference type="HOGENOM" id="CLU_187271_0_0_1"/>
<dbReference type="InterPro" id="IPR001452">
    <property type="entry name" value="SH3_domain"/>
</dbReference>
<reference evidence="5" key="3">
    <citation type="submission" date="2015-06" db="UniProtKB">
        <authorList>
            <consortium name="EnsemblMetazoa"/>
        </authorList>
    </citation>
    <scope>IDENTIFICATION</scope>
</reference>
<evidence type="ECO:0000313" key="6">
    <source>
        <dbReference type="Proteomes" id="UP000014760"/>
    </source>
</evidence>
<dbReference type="PROSITE" id="PS50002">
    <property type="entry name" value="SH3"/>
    <property type="match status" value="1"/>
</dbReference>
<dbReference type="EMBL" id="KB304086">
    <property type="protein sequence ID" value="ELU02416.1"/>
    <property type="molecule type" value="Genomic_DNA"/>
</dbReference>
<evidence type="ECO:0000313" key="4">
    <source>
        <dbReference type="EMBL" id="ELU02416.1"/>
    </source>
</evidence>
<proteinExistence type="predicted"/>
<dbReference type="OrthoDB" id="4158657at2759"/>
<keyword evidence="6" id="KW-1185">Reference proteome</keyword>
<dbReference type="InterPro" id="IPR036028">
    <property type="entry name" value="SH3-like_dom_sf"/>
</dbReference>
<dbReference type="EnsemblMetazoa" id="CapteT130459">
    <property type="protein sequence ID" value="CapteP130459"/>
    <property type="gene ID" value="CapteG130459"/>
</dbReference>
<feature type="non-terminal residue" evidence="4">
    <location>
        <position position="1"/>
    </location>
</feature>
<name>R7U8H7_CAPTE</name>
<reference evidence="4 6" key="2">
    <citation type="journal article" date="2013" name="Nature">
        <title>Insights into bilaterian evolution from three spiralian genomes.</title>
        <authorList>
            <person name="Simakov O."/>
            <person name="Marletaz F."/>
            <person name="Cho S.J."/>
            <person name="Edsinger-Gonzales E."/>
            <person name="Havlak P."/>
            <person name="Hellsten U."/>
            <person name="Kuo D.H."/>
            <person name="Larsson T."/>
            <person name="Lv J."/>
            <person name="Arendt D."/>
            <person name="Savage R."/>
            <person name="Osoegawa K."/>
            <person name="de Jong P."/>
            <person name="Grimwood J."/>
            <person name="Chapman J.A."/>
            <person name="Shapiro H."/>
            <person name="Aerts A."/>
            <person name="Otillar R.P."/>
            <person name="Terry A.Y."/>
            <person name="Boore J.L."/>
            <person name="Grigoriev I.V."/>
            <person name="Lindberg D.R."/>
            <person name="Seaver E.C."/>
            <person name="Weisblat D.A."/>
            <person name="Putnam N.H."/>
            <person name="Rokhsar D.S."/>
        </authorList>
    </citation>
    <scope>NUCLEOTIDE SEQUENCE</scope>
    <source>
        <strain evidence="4 6">I ESC-2004</strain>
    </source>
</reference>
<keyword evidence="1 2" id="KW-0728">SH3 domain</keyword>
<dbReference type="SMART" id="SM00326">
    <property type="entry name" value="SH3"/>
    <property type="match status" value="1"/>
</dbReference>
<dbReference type="Gene3D" id="2.30.30.40">
    <property type="entry name" value="SH3 Domains"/>
    <property type="match status" value="1"/>
</dbReference>